<gene>
    <name evidence="1" type="ORF">E2562_029541</name>
</gene>
<sequence>MSGLRSAWVAKSIPNDIIIPDPTPKVTCYLHLRNFSSFHILSFLSCTTLDYSSCLPISPSQDYQDYTYNLIHLLCLPEMKIFLDTIRLLAGETDNLVDELWKYIKEKRVVETAVLLPAARGQIRGRPFLQEKCQWQSKWV</sequence>
<accession>A0A6G1FDS3</accession>
<evidence type="ECO:0000313" key="1">
    <source>
        <dbReference type="EMBL" id="KAF0935021.1"/>
    </source>
</evidence>
<dbReference type="OrthoDB" id="673776at2759"/>
<name>A0A6G1FDS3_9ORYZ</name>
<organism evidence="1 2">
    <name type="scientific">Oryza meyeriana var. granulata</name>
    <dbReference type="NCBI Taxonomy" id="110450"/>
    <lineage>
        <taxon>Eukaryota</taxon>
        <taxon>Viridiplantae</taxon>
        <taxon>Streptophyta</taxon>
        <taxon>Embryophyta</taxon>
        <taxon>Tracheophyta</taxon>
        <taxon>Spermatophyta</taxon>
        <taxon>Magnoliopsida</taxon>
        <taxon>Liliopsida</taxon>
        <taxon>Poales</taxon>
        <taxon>Poaceae</taxon>
        <taxon>BOP clade</taxon>
        <taxon>Oryzoideae</taxon>
        <taxon>Oryzeae</taxon>
        <taxon>Oryzinae</taxon>
        <taxon>Oryza</taxon>
        <taxon>Oryza meyeriana</taxon>
    </lineage>
</organism>
<proteinExistence type="predicted"/>
<keyword evidence="2" id="KW-1185">Reference proteome</keyword>
<dbReference type="EMBL" id="SPHZ02000001">
    <property type="protein sequence ID" value="KAF0935022.1"/>
    <property type="molecule type" value="Genomic_DNA"/>
</dbReference>
<dbReference type="Proteomes" id="UP000479710">
    <property type="component" value="Unassembled WGS sequence"/>
</dbReference>
<reference evidence="1 2" key="1">
    <citation type="submission" date="2019-11" db="EMBL/GenBank/DDBJ databases">
        <title>Whole genome sequence of Oryza granulata.</title>
        <authorList>
            <person name="Li W."/>
        </authorList>
    </citation>
    <scope>NUCLEOTIDE SEQUENCE [LARGE SCALE GENOMIC DNA]</scope>
    <source>
        <strain evidence="2">cv. Menghai</strain>
        <tissue evidence="1">Leaf</tissue>
    </source>
</reference>
<dbReference type="EMBL" id="SPHZ02000001">
    <property type="protein sequence ID" value="KAF0935021.1"/>
    <property type="molecule type" value="Genomic_DNA"/>
</dbReference>
<evidence type="ECO:0000313" key="2">
    <source>
        <dbReference type="Proteomes" id="UP000479710"/>
    </source>
</evidence>
<dbReference type="AlphaFoldDB" id="A0A6G1FDS3"/>
<comment type="caution">
    <text evidence="1">The sequence shown here is derived from an EMBL/GenBank/DDBJ whole genome shotgun (WGS) entry which is preliminary data.</text>
</comment>
<protein>
    <submittedName>
        <fullName evidence="1">Uncharacterized protein</fullName>
    </submittedName>
</protein>